<dbReference type="EMBL" id="SGJP01000006">
    <property type="protein sequence ID" value="NFA59612.1"/>
    <property type="molecule type" value="Genomic_DNA"/>
</dbReference>
<keyword evidence="1" id="KW-0808">Transferase</keyword>
<dbReference type="AlphaFoldDB" id="A0A6M0SYF6"/>
<gene>
    <name evidence="1" type="ORF">EXM42_04135</name>
</gene>
<dbReference type="SUPFAM" id="SSF55729">
    <property type="entry name" value="Acyl-CoA N-acyltransferases (Nat)"/>
    <property type="match status" value="1"/>
</dbReference>
<dbReference type="Gene3D" id="3.40.630.30">
    <property type="match status" value="1"/>
</dbReference>
<evidence type="ECO:0000313" key="1">
    <source>
        <dbReference type="EMBL" id="NFA59612.1"/>
    </source>
</evidence>
<reference evidence="1 2" key="1">
    <citation type="submission" date="2019-02" db="EMBL/GenBank/DDBJ databases">
        <title>Genome sequencing of Clostridium botulinum clinical isolates.</title>
        <authorList>
            <person name="Brunt J."/>
            <person name="Van Vliet A.H.M."/>
            <person name="Stringer S.C."/>
            <person name="Grant K.A."/>
            <person name="Carter A.C."/>
            <person name="Peck M.W."/>
        </authorList>
    </citation>
    <scope>NUCLEOTIDE SEQUENCE [LARGE SCALE GENOMIC DNA]</scope>
    <source>
        <strain evidence="1 2">R1125/03</strain>
    </source>
</reference>
<comment type="caution">
    <text evidence="1">The sequence shown here is derived from an EMBL/GenBank/DDBJ whole genome shotgun (WGS) entry which is preliminary data.</text>
</comment>
<evidence type="ECO:0000313" key="2">
    <source>
        <dbReference type="Proteomes" id="UP000473089"/>
    </source>
</evidence>
<accession>A0A6M0SYF6</accession>
<proteinExistence type="predicted"/>
<dbReference type="InterPro" id="IPR016181">
    <property type="entry name" value="Acyl_CoA_acyltransferase"/>
</dbReference>
<protein>
    <submittedName>
        <fullName evidence="1">N-acetyltransferase</fullName>
    </submittedName>
</protein>
<organism evidence="1 2">
    <name type="scientific">Clostridium botulinum</name>
    <dbReference type="NCBI Taxonomy" id="1491"/>
    <lineage>
        <taxon>Bacteria</taxon>
        <taxon>Bacillati</taxon>
        <taxon>Bacillota</taxon>
        <taxon>Clostridia</taxon>
        <taxon>Eubacteriales</taxon>
        <taxon>Clostridiaceae</taxon>
        <taxon>Clostridium</taxon>
    </lineage>
</organism>
<sequence>MVEHIKIGKADIKDMDKIYDLISSINKKKEKIIKYDDFNFNHSKDSLREALSDKNKNEMIFIAMDKENFLGMIDISFNNSDYMFFIDKFAYIKYMYVNKNKLIDTQEYEYVAKELFETAISEAKEYGFKYVCGDVLTEEDELRELFEMNHMKNYKKRLQKNVSTM</sequence>
<name>A0A6M0SYF6_CLOBO</name>
<dbReference type="GO" id="GO:0016740">
    <property type="term" value="F:transferase activity"/>
    <property type="evidence" value="ECO:0007669"/>
    <property type="project" value="UniProtKB-KW"/>
</dbReference>
<dbReference type="Proteomes" id="UP000473089">
    <property type="component" value="Unassembled WGS sequence"/>
</dbReference>